<dbReference type="PANTHER" id="PTHR43477:SF1">
    <property type="entry name" value="DIHYDROANTICAPSIN 7-DEHYDROGENASE"/>
    <property type="match status" value="1"/>
</dbReference>
<keyword evidence="5" id="KW-1185">Reference proteome</keyword>
<dbReference type="OrthoDB" id="9803333at2"/>
<sequence>MSKLSGKVAVITGANSGIGFAAAKQFADEGAKVFITGRRQAELDKSAAAIGSAATAVRTDVTKLADLDTLYAQVEAEAGKIDVLMLNAAFAEFVPVGEITEEHYEATFNTNVRAIIFGLQKALPLLSRGASVIITGSIAGFSGIPNFSVYGATKGALRAFVRSAIVDLKDRGIRINVLSPGHTSTPALDRLVPVEFQEAALTSTVPSGRLGTPEDMAKAALYLASDDSSYVNGAELVVDGGVKQI</sequence>
<dbReference type="FunFam" id="3.40.50.720:FF:000084">
    <property type="entry name" value="Short-chain dehydrogenase reductase"/>
    <property type="match status" value="1"/>
</dbReference>
<accession>A0A0G9HGU5</accession>
<dbReference type="PANTHER" id="PTHR43477">
    <property type="entry name" value="DIHYDROANTICAPSIN 7-DEHYDROGENASE"/>
    <property type="match status" value="1"/>
</dbReference>
<reference evidence="5" key="1">
    <citation type="submission" date="2016-09" db="EMBL/GenBank/DDBJ databases">
        <authorList>
            <person name="Lysoe E."/>
        </authorList>
    </citation>
    <scope>NUCLEOTIDE SEQUENCE [LARGE SCALE GENOMIC DNA]</scope>
    <source>
        <strain evidence="5">LJ96T</strain>
    </source>
</reference>
<comment type="similarity">
    <text evidence="1">Belongs to the short-chain dehydrogenases/reductases (SDR) family.</text>
</comment>
<gene>
    <name evidence="4" type="ORF">BJI69_20860</name>
</gene>
<dbReference type="InterPro" id="IPR057326">
    <property type="entry name" value="KR_dom"/>
</dbReference>
<organism evidence="4 5">
    <name type="scientific">Luteibacter rhizovicinus DSM 16549</name>
    <dbReference type="NCBI Taxonomy" id="1440763"/>
    <lineage>
        <taxon>Bacteria</taxon>
        <taxon>Pseudomonadati</taxon>
        <taxon>Pseudomonadota</taxon>
        <taxon>Gammaproteobacteria</taxon>
        <taxon>Lysobacterales</taxon>
        <taxon>Rhodanobacteraceae</taxon>
        <taxon>Luteibacter</taxon>
    </lineage>
</organism>
<evidence type="ECO:0000259" key="3">
    <source>
        <dbReference type="SMART" id="SM00822"/>
    </source>
</evidence>
<dbReference type="EMBL" id="CP017480">
    <property type="protein sequence ID" value="APG06109.1"/>
    <property type="molecule type" value="Genomic_DNA"/>
</dbReference>
<keyword evidence="2" id="KW-0560">Oxidoreductase</keyword>
<dbReference type="InterPro" id="IPR002347">
    <property type="entry name" value="SDR_fam"/>
</dbReference>
<evidence type="ECO:0000256" key="1">
    <source>
        <dbReference type="ARBA" id="ARBA00006484"/>
    </source>
</evidence>
<dbReference type="InterPro" id="IPR036291">
    <property type="entry name" value="NAD(P)-bd_dom_sf"/>
</dbReference>
<protein>
    <submittedName>
        <fullName evidence="4">Oxidoreductase</fullName>
    </submittedName>
</protein>
<dbReference type="CDD" id="cd05233">
    <property type="entry name" value="SDR_c"/>
    <property type="match status" value="1"/>
</dbReference>
<proteinExistence type="inferred from homology"/>
<feature type="domain" description="Ketoreductase" evidence="3">
    <location>
        <begin position="7"/>
        <end position="181"/>
    </location>
</feature>
<dbReference type="SMART" id="SM00822">
    <property type="entry name" value="PKS_KR"/>
    <property type="match status" value="1"/>
</dbReference>
<dbReference type="PATRIC" id="fig|1440763.5.peg.1040"/>
<dbReference type="InterPro" id="IPR051122">
    <property type="entry name" value="SDR_DHRS6-like"/>
</dbReference>
<dbReference type="KEGG" id="lrz:BJI69_20860"/>
<dbReference type="GO" id="GO:0016491">
    <property type="term" value="F:oxidoreductase activity"/>
    <property type="evidence" value="ECO:0007669"/>
    <property type="project" value="UniProtKB-KW"/>
</dbReference>
<dbReference type="STRING" id="1440763.BJI69_20860"/>
<evidence type="ECO:0000313" key="5">
    <source>
        <dbReference type="Proteomes" id="UP000182987"/>
    </source>
</evidence>
<dbReference type="PRINTS" id="PR00081">
    <property type="entry name" value="GDHRDH"/>
</dbReference>
<dbReference type="Pfam" id="PF13561">
    <property type="entry name" value="adh_short_C2"/>
    <property type="match status" value="1"/>
</dbReference>
<evidence type="ECO:0000313" key="4">
    <source>
        <dbReference type="EMBL" id="APG06109.1"/>
    </source>
</evidence>
<dbReference type="RefSeq" id="WP_046965853.1">
    <property type="nucleotide sequence ID" value="NZ_CP017480.1"/>
</dbReference>
<name>A0A0G9HGU5_9GAMM</name>
<dbReference type="AlphaFoldDB" id="A0A0G9HGU5"/>
<dbReference type="Gene3D" id="3.40.50.720">
    <property type="entry name" value="NAD(P)-binding Rossmann-like Domain"/>
    <property type="match status" value="1"/>
</dbReference>
<evidence type="ECO:0000256" key="2">
    <source>
        <dbReference type="ARBA" id="ARBA00023002"/>
    </source>
</evidence>
<dbReference type="SUPFAM" id="SSF51735">
    <property type="entry name" value="NAD(P)-binding Rossmann-fold domains"/>
    <property type="match status" value="1"/>
</dbReference>
<dbReference type="Proteomes" id="UP000182987">
    <property type="component" value="Chromosome"/>
</dbReference>